<accession>A0A6J4UQW5</accession>
<protein>
    <submittedName>
        <fullName evidence="1">Uncharacterized protein</fullName>
    </submittedName>
</protein>
<gene>
    <name evidence="1" type="ORF">AVDCRST_MAG81-190</name>
</gene>
<evidence type="ECO:0000313" key="1">
    <source>
        <dbReference type="EMBL" id="CAA9555528.1"/>
    </source>
</evidence>
<dbReference type="AlphaFoldDB" id="A0A6J4UQW5"/>
<reference evidence="1" key="1">
    <citation type="submission" date="2020-02" db="EMBL/GenBank/DDBJ databases">
        <authorList>
            <person name="Meier V. D."/>
        </authorList>
    </citation>
    <scope>NUCLEOTIDE SEQUENCE</scope>
    <source>
        <strain evidence="1">AVDCRST_MAG81</strain>
    </source>
</reference>
<proteinExistence type="predicted"/>
<name>A0A6J4UQW5_9CYAN</name>
<organism evidence="1">
    <name type="scientific">uncultured Synechococcales cyanobacterium</name>
    <dbReference type="NCBI Taxonomy" id="1936017"/>
    <lineage>
        <taxon>Bacteria</taxon>
        <taxon>Bacillati</taxon>
        <taxon>Cyanobacteriota</taxon>
        <taxon>Cyanophyceae</taxon>
        <taxon>Synechococcales</taxon>
        <taxon>environmental samples</taxon>
    </lineage>
</organism>
<sequence>MKPLQALDCYLLVTIHHAGRISTCQFREIACNLGTSITNVQRSLDFLVAAKHVRMTSSFTQALMCPPKG</sequence>
<dbReference type="EMBL" id="CADCWO010000017">
    <property type="protein sequence ID" value="CAA9555528.1"/>
    <property type="molecule type" value="Genomic_DNA"/>
</dbReference>